<evidence type="ECO:0000256" key="6">
    <source>
        <dbReference type="SAM" id="Coils"/>
    </source>
</evidence>
<keyword evidence="3 8" id="KW-0732">Signal</keyword>
<feature type="region of interest" description="Disordered" evidence="7">
    <location>
        <begin position="198"/>
        <end position="271"/>
    </location>
</feature>
<name>A0A7X3MF63_9FIRM</name>
<sequence>MKRFGARLLAAIVAGSLIVTPVMAAPSIDELKEDKAEKQSEVNSLQEELKQILSKINGLEEDLVKKGEEIIQATDDLAAAEVREREQYEAMKLRIKYMYEEGDTTALESLVTAENFSDLVNKAEYVQNVHDYDRDQLQEYVETKNQISELKTTLEEDQKKLESLQVEYEDQKDVLNTTIEEKRAEVADLDGQIQAAVEAAAREAEERRRQEEAARQAAAAAAANNNSGNRNNGNNNSQSTGSSGNHSSNNSSSSGSNSNSSSSSSNSGYTGSGNASVGMTIVGAARSQIGVPYVWGGTKPGSGLDCSGLTQYAHRVAGISIGRTSGEQGGGGVPVSSPMPGDIVCYSGHVGIYTGGGMMVHAPQPGQNVKEVAVYGSPWYRRYW</sequence>
<feature type="compositionally biased region" description="Basic and acidic residues" evidence="7">
    <location>
        <begin position="200"/>
        <end position="214"/>
    </location>
</feature>
<feature type="compositionally biased region" description="Low complexity" evidence="7">
    <location>
        <begin position="215"/>
        <end position="271"/>
    </location>
</feature>
<protein>
    <submittedName>
        <fullName evidence="10">Hydrolase</fullName>
    </submittedName>
</protein>
<reference evidence="10 11" key="1">
    <citation type="submission" date="2019-12" db="EMBL/GenBank/DDBJ databases">
        <title>Sporaefaciens musculi gen. nov., sp. nov., a novel bacterium isolated from the caecum of an obese mouse.</title>
        <authorList>
            <person name="Rasmussen T.S."/>
            <person name="Streidl T."/>
            <person name="Hitch T.C.A."/>
            <person name="Wortmann E."/>
            <person name="Deptula P."/>
            <person name="Hansen M."/>
            <person name="Nielsen D.S."/>
            <person name="Clavel T."/>
            <person name="Vogensen F.K."/>
        </authorList>
    </citation>
    <scope>NUCLEOTIDE SEQUENCE [LARGE SCALE GENOMIC DNA]</scope>
    <source>
        <strain evidence="10 11">WCA-9-b2</strain>
    </source>
</reference>
<evidence type="ECO:0000313" key="10">
    <source>
        <dbReference type="EMBL" id="MXP75299.1"/>
    </source>
</evidence>
<evidence type="ECO:0000256" key="4">
    <source>
        <dbReference type="ARBA" id="ARBA00022801"/>
    </source>
</evidence>
<evidence type="ECO:0000256" key="5">
    <source>
        <dbReference type="ARBA" id="ARBA00022807"/>
    </source>
</evidence>
<dbReference type="PANTHER" id="PTHR47053">
    <property type="entry name" value="MUREIN DD-ENDOPEPTIDASE MEPH-RELATED"/>
    <property type="match status" value="1"/>
</dbReference>
<keyword evidence="11" id="KW-1185">Reference proteome</keyword>
<keyword evidence="4 10" id="KW-0378">Hydrolase</keyword>
<dbReference type="InterPro" id="IPR038765">
    <property type="entry name" value="Papain-like_cys_pep_sf"/>
</dbReference>
<accession>A0A7X3MF63</accession>
<dbReference type="InterPro" id="IPR057309">
    <property type="entry name" value="PcsB_CC"/>
</dbReference>
<dbReference type="Gene3D" id="6.10.250.3150">
    <property type="match status" value="1"/>
</dbReference>
<feature type="coiled-coil region" evidence="6">
    <location>
        <begin position="28"/>
        <end position="69"/>
    </location>
</feature>
<dbReference type="InterPro" id="IPR000064">
    <property type="entry name" value="NLP_P60_dom"/>
</dbReference>
<dbReference type="GO" id="GO:0008234">
    <property type="term" value="F:cysteine-type peptidase activity"/>
    <property type="evidence" value="ECO:0007669"/>
    <property type="project" value="UniProtKB-KW"/>
</dbReference>
<keyword evidence="2" id="KW-0645">Protease</keyword>
<dbReference type="AlphaFoldDB" id="A0A7X3MF63"/>
<feature type="signal peptide" evidence="8">
    <location>
        <begin position="1"/>
        <end position="24"/>
    </location>
</feature>
<dbReference type="InterPro" id="IPR051202">
    <property type="entry name" value="Peptidase_C40"/>
</dbReference>
<evidence type="ECO:0000259" key="9">
    <source>
        <dbReference type="PROSITE" id="PS51935"/>
    </source>
</evidence>
<dbReference type="Gene3D" id="3.90.1720.10">
    <property type="entry name" value="endopeptidase domain like (from Nostoc punctiforme)"/>
    <property type="match status" value="1"/>
</dbReference>
<evidence type="ECO:0000256" key="3">
    <source>
        <dbReference type="ARBA" id="ARBA00022729"/>
    </source>
</evidence>
<dbReference type="Pfam" id="PF24568">
    <property type="entry name" value="CC_PcsB"/>
    <property type="match status" value="1"/>
</dbReference>
<evidence type="ECO:0000256" key="2">
    <source>
        <dbReference type="ARBA" id="ARBA00022670"/>
    </source>
</evidence>
<gene>
    <name evidence="10" type="ORF">GN277_07855</name>
</gene>
<feature type="chain" id="PRO_5031056407" evidence="8">
    <location>
        <begin position="25"/>
        <end position="384"/>
    </location>
</feature>
<organism evidence="10 11">
    <name type="scientific">Sporofaciens musculi</name>
    <dbReference type="NCBI Taxonomy" id="2681861"/>
    <lineage>
        <taxon>Bacteria</taxon>
        <taxon>Bacillati</taxon>
        <taxon>Bacillota</taxon>
        <taxon>Clostridia</taxon>
        <taxon>Lachnospirales</taxon>
        <taxon>Lachnospiraceae</taxon>
        <taxon>Sporofaciens</taxon>
    </lineage>
</organism>
<dbReference type="SUPFAM" id="SSF54001">
    <property type="entry name" value="Cysteine proteinases"/>
    <property type="match status" value="1"/>
</dbReference>
<dbReference type="Proteomes" id="UP000460412">
    <property type="component" value="Unassembled WGS sequence"/>
</dbReference>
<dbReference type="PROSITE" id="PS51935">
    <property type="entry name" value="NLPC_P60"/>
    <property type="match status" value="1"/>
</dbReference>
<keyword evidence="5" id="KW-0788">Thiol protease</keyword>
<proteinExistence type="inferred from homology"/>
<dbReference type="Pfam" id="PF00877">
    <property type="entry name" value="NLPC_P60"/>
    <property type="match status" value="1"/>
</dbReference>
<comment type="similarity">
    <text evidence="1">Belongs to the peptidase C40 family.</text>
</comment>
<comment type="caution">
    <text evidence="10">The sequence shown here is derived from an EMBL/GenBank/DDBJ whole genome shotgun (WGS) entry which is preliminary data.</text>
</comment>
<keyword evidence="6" id="KW-0175">Coiled coil</keyword>
<dbReference type="GO" id="GO:0006508">
    <property type="term" value="P:proteolysis"/>
    <property type="evidence" value="ECO:0007669"/>
    <property type="project" value="UniProtKB-KW"/>
</dbReference>
<evidence type="ECO:0000313" key="11">
    <source>
        <dbReference type="Proteomes" id="UP000460412"/>
    </source>
</evidence>
<evidence type="ECO:0000256" key="8">
    <source>
        <dbReference type="SAM" id="SignalP"/>
    </source>
</evidence>
<dbReference type="PANTHER" id="PTHR47053:SF1">
    <property type="entry name" value="MUREIN DD-ENDOPEPTIDASE MEPH-RELATED"/>
    <property type="match status" value="1"/>
</dbReference>
<dbReference type="EMBL" id="WUQX01000001">
    <property type="protein sequence ID" value="MXP75299.1"/>
    <property type="molecule type" value="Genomic_DNA"/>
</dbReference>
<dbReference type="RefSeq" id="WP_159750600.1">
    <property type="nucleotide sequence ID" value="NZ_WUQX01000001.1"/>
</dbReference>
<evidence type="ECO:0000256" key="1">
    <source>
        <dbReference type="ARBA" id="ARBA00007074"/>
    </source>
</evidence>
<feature type="domain" description="NlpC/P60" evidence="9">
    <location>
        <begin position="275"/>
        <end position="384"/>
    </location>
</feature>
<evidence type="ECO:0000256" key="7">
    <source>
        <dbReference type="SAM" id="MobiDB-lite"/>
    </source>
</evidence>